<dbReference type="InterPro" id="IPR036314">
    <property type="entry name" value="SOD_C_sf"/>
</dbReference>
<gene>
    <name evidence="8" type="ORF">C0Q88_08810</name>
</gene>
<dbReference type="InterPro" id="IPR019832">
    <property type="entry name" value="Mn/Fe_SOD_C"/>
</dbReference>
<dbReference type="InterPro" id="IPR036324">
    <property type="entry name" value="Mn/Fe_SOD_N_sf"/>
</dbReference>
<evidence type="ECO:0000313" key="8">
    <source>
        <dbReference type="EMBL" id="PLC42090.1"/>
    </source>
</evidence>
<comment type="function">
    <text evidence="5">Destroys radicals which are normally produced within the cells and which are toxic to biological systems.</text>
</comment>
<dbReference type="Proteomes" id="UP000234456">
    <property type="component" value="Unassembled WGS sequence"/>
</dbReference>
<dbReference type="EC" id="1.15.1.1" evidence="2 5"/>
<accession>A0A2N4TQV2</accession>
<keyword evidence="3 5" id="KW-0479">Metal-binding</keyword>
<comment type="catalytic activity">
    <reaction evidence="5">
        <text>2 superoxide + 2 H(+) = H2O2 + O2</text>
        <dbReference type="Rhea" id="RHEA:20696"/>
        <dbReference type="ChEBI" id="CHEBI:15378"/>
        <dbReference type="ChEBI" id="CHEBI:15379"/>
        <dbReference type="ChEBI" id="CHEBI:16240"/>
        <dbReference type="ChEBI" id="CHEBI:18421"/>
        <dbReference type="EC" id="1.15.1.1"/>
    </reaction>
</comment>
<evidence type="ECO:0000256" key="1">
    <source>
        <dbReference type="ARBA" id="ARBA00008714"/>
    </source>
</evidence>
<dbReference type="InterPro" id="IPR019831">
    <property type="entry name" value="Mn/Fe_SOD_N"/>
</dbReference>
<dbReference type="Pfam" id="PF02777">
    <property type="entry name" value="Sod_Fe_C"/>
    <property type="match status" value="1"/>
</dbReference>
<sequence length="218" mass="23927">MNASSAGALAPFQLPPPRYADNAFEPLLSRNAVRRLRQVQQAHVDTVNAALREHDAWLGQTIEALLRRSSEMPAALKQVILTSGAGHANHQFFWKIVRPAPLPDPSGPMLTHIVKRFGSFDAFRAVFKDAVVGLGGEGWVFLVMDPANAMHMDVIALPGDASVLPLGKAGLLVCNVWRHAWAGDYANPEEWLEAFWLLVDWEVVATRHTGILAGLKQL</sequence>
<evidence type="ECO:0000256" key="2">
    <source>
        <dbReference type="ARBA" id="ARBA00012682"/>
    </source>
</evidence>
<keyword evidence="4 5" id="KW-0560">Oxidoreductase</keyword>
<evidence type="ECO:0000259" key="6">
    <source>
        <dbReference type="Pfam" id="PF00081"/>
    </source>
</evidence>
<dbReference type="GO" id="GO:0046872">
    <property type="term" value="F:metal ion binding"/>
    <property type="evidence" value="ECO:0007669"/>
    <property type="project" value="UniProtKB-KW"/>
</dbReference>
<proteinExistence type="inferred from homology"/>
<evidence type="ECO:0000256" key="4">
    <source>
        <dbReference type="ARBA" id="ARBA00023002"/>
    </source>
</evidence>
<dbReference type="PRINTS" id="PR01703">
    <property type="entry name" value="MNSODISMTASE"/>
</dbReference>
<reference evidence="8 9" key="1">
    <citation type="submission" date="2017-12" db="EMBL/GenBank/DDBJ databases">
        <title>Draft genome sequence of Ralstonia pickettii 52.</title>
        <authorList>
            <person name="Zheng B."/>
        </authorList>
    </citation>
    <scope>NUCLEOTIDE SEQUENCE [LARGE SCALE GENOMIC DNA]</scope>
    <source>
        <strain evidence="8 9">52</strain>
    </source>
</reference>
<dbReference type="GO" id="GO:0005737">
    <property type="term" value="C:cytoplasm"/>
    <property type="evidence" value="ECO:0007669"/>
    <property type="project" value="TreeGrafter"/>
</dbReference>
<comment type="caution">
    <text evidence="8">The sequence shown here is derived from an EMBL/GenBank/DDBJ whole genome shotgun (WGS) entry which is preliminary data.</text>
</comment>
<feature type="domain" description="Manganese/iron superoxide dismutase C-terminal" evidence="7">
    <location>
        <begin position="105"/>
        <end position="207"/>
    </location>
</feature>
<evidence type="ECO:0000256" key="5">
    <source>
        <dbReference type="RuleBase" id="RU000414"/>
    </source>
</evidence>
<comment type="similarity">
    <text evidence="1 5">Belongs to the iron/manganese superoxide dismutase family.</text>
</comment>
<dbReference type="OrthoDB" id="9803125at2"/>
<dbReference type="InterPro" id="IPR001189">
    <property type="entry name" value="Mn/Fe_SOD"/>
</dbReference>
<dbReference type="SUPFAM" id="SSF54719">
    <property type="entry name" value="Fe,Mn superoxide dismutase (SOD), C-terminal domain"/>
    <property type="match status" value="1"/>
</dbReference>
<dbReference type="Pfam" id="PF00081">
    <property type="entry name" value="Sod_Fe_N"/>
    <property type="match status" value="1"/>
</dbReference>
<dbReference type="PANTHER" id="PTHR43595">
    <property type="entry name" value="37S RIBOSOMAL PROTEIN S26, MITOCHONDRIAL"/>
    <property type="match status" value="1"/>
</dbReference>
<dbReference type="GO" id="GO:0004784">
    <property type="term" value="F:superoxide dismutase activity"/>
    <property type="evidence" value="ECO:0007669"/>
    <property type="project" value="UniProtKB-EC"/>
</dbReference>
<evidence type="ECO:0000256" key="3">
    <source>
        <dbReference type="ARBA" id="ARBA00022723"/>
    </source>
</evidence>
<dbReference type="AlphaFoldDB" id="A0A2N4TQV2"/>
<dbReference type="RefSeq" id="WP_102065229.1">
    <property type="nucleotide sequence ID" value="NZ_PKQE01000002.1"/>
</dbReference>
<feature type="domain" description="Manganese/iron superoxide dismutase N-terminal" evidence="6">
    <location>
        <begin position="12"/>
        <end position="96"/>
    </location>
</feature>
<dbReference type="PANTHER" id="PTHR43595:SF2">
    <property type="entry name" value="SMALL RIBOSOMAL SUBUNIT PROTEIN MS42"/>
    <property type="match status" value="1"/>
</dbReference>
<dbReference type="Gene3D" id="1.10.287.990">
    <property type="entry name" value="Fe,Mn superoxide dismutase (SOD) domain"/>
    <property type="match status" value="1"/>
</dbReference>
<dbReference type="EMBL" id="PKQE01000002">
    <property type="protein sequence ID" value="PLC42090.1"/>
    <property type="molecule type" value="Genomic_DNA"/>
</dbReference>
<dbReference type="Gene3D" id="3.55.40.20">
    <property type="entry name" value="Iron/manganese superoxide dismutase, C-terminal domain"/>
    <property type="match status" value="1"/>
</dbReference>
<name>A0A2N4TQV2_RALPI</name>
<organism evidence="8 9">
    <name type="scientific">Ralstonia pickettii</name>
    <name type="common">Burkholderia pickettii</name>
    <dbReference type="NCBI Taxonomy" id="329"/>
    <lineage>
        <taxon>Bacteria</taxon>
        <taxon>Pseudomonadati</taxon>
        <taxon>Pseudomonadota</taxon>
        <taxon>Betaproteobacteria</taxon>
        <taxon>Burkholderiales</taxon>
        <taxon>Burkholderiaceae</taxon>
        <taxon>Ralstonia</taxon>
    </lineage>
</organism>
<protein>
    <recommendedName>
        <fullName evidence="2 5">Superoxide dismutase</fullName>
        <ecNumber evidence="2 5">1.15.1.1</ecNumber>
    </recommendedName>
</protein>
<dbReference type="SUPFAM" id="SSF46609">
    <property type="entry name" value="Fe,Mn superoxide dismutase (SOD), N-terminal domain"/>
    <property type="match status" value="1"/>
</dbReference>
<evidence type="ECO:0000313" key="9">
    <source>
        <dbReference type="Proteomes" id="UP000234456"/>
    </source>
</evidence>
<evidence type="ECO:0000259" key="7">
    <source>
        <dbReference type="Pfam" id="PF02777"/>
    </source>
</evidence>